<dbReference type="Proteomes" id="UP000006727">
    <property type="component" value="Chromosome 4"/>
</dbReference>
<organism evidence="1">
    <name type="scientific">Physcomitrium patens</name>
    <name type="common">Spreading-leaved earth moss</name>
    <name type="synonym">Physcomitrella patens</name>
    <dbReference type="NCBI Taxonomy" id="3218"/>
    <lineage>
        <taxon>Eukaryota</taxon>
        <taxon>Viridiplantae</taxon>
        <taxon>Streptophyta</taxon>
        <taxon>Embryophyta</taxon>
        <taxon>Bryophyta</taxon>
        <taxon>Bryophytina</taxon>
        <taxon>Bryopsida</taxon>
        <taxon>Funariidae</taxon>
        <taxon>Funariales</taxon>
        <taxon>Funariaceae</taxon>
        <taxon>Physcomitrium</taxon>
    </lineage>
</organism>
<proteinExistence type="predicted"/>
<name>A0A2K1KNF3_PHYPA</name>
<dbReference type="AlphaFoldDB" id="A0A2K1KNF3"/>
<accession>A0A2K1KNF3</accession>
<evidence type="ECO:0000313" key="2">
    <source>
        <dbReference type="EnsemblPlants" id="PAC:32922747.CDS.1"/>
    </source>
</evidence>
<reference evidence="1 3" key="2">
    <citation type="journal article" date="2018" name="Plant J.">
        <title>The Physcomitrella patens chromosome-scale assembly reveals moss genome structure and evolution.</title>
        <authorList>
            <person name="Lang D."/>
            <person name="Ullrich K.K."/>
            <person name="Murat F."/>
            <person name="Fuchs J."/>
            <person name="Jenkins J."/>
            <person name="Haas F.B."/>
            <person name="Piednoel M."/>
            <person name="Gundlach H."/>
            <person name="Van Bel M."/>
            <person name="Meyberg R."/>
            <person name="Vives C."/>
            <person name="Morata J."/>
            <person name="Symeonidi A."/>
            <person name="Hiss M."/>
            <person name="Muchero W."/>
            <person name="Kamisugi Y."/>
            <person name="Saleh O."/>
            <person name="Blanc G."/>
            <person name="Decker E.L."/>
            <person name="van Gessel N."/>
            <person name="Grimwood J."/>
            <person name="Hayes R.D."/>
            <person name="Graham S.W."/>
            <person name="Gunter L.E."/>
            <person name="McDaniel S.F."/>
            <person name="Hoernstein S.N.W."/>
            <person name="Larsson A."/>
            <person name="Li F.W."/>
            <person name="Perroud P.F."/>
            <person name="Phillips J."/>
            <person name="Ranjan P."/>
            <person name="Rokshar D.S."/>
            <person name="Rothfels C.J."/>
            <person name="Schneider L."/>
            <person name="Shu S."/>
            <person name="Stevenson D.W."/>
            <person name="Thummler F."/>
            <person name="Tillich M."/>
            <person name="Villarreal Aguilar J.C."/>
            <person name="Widiez T."/>
            <person name="Wong G.K."/>
            <person name="Wymore A."/>
            <person name="Zhang Y."/>
            <person name="Zimmer A.D."/>
            <person name="Quatrano R.S."/>
            <person name="Mayer K.F.X."/>
            <person name="Goodstein D."/>
            <person name="Casacuberta J.M."/>
            <person name="Vandepoele K."/>
            <person name="Reski R."/>
            <person name="Cuming A.C."/>
            <person name="Tuskan G.A."/>
            <person name="Maumus F."/>
            <person name="Salse J."/>
            <person name="Schmutz J."/>
            <person name="Rensing S.A."/>
        </authorList>
    </citation>
    <scope>NUCLEOTIDE SEQUENCE [LARGE SCALE GENOMIC DNA]</scope>
    <source>
        <strain evidence="2 3">cv. Gransden 2004</strain>
    </source>
</reference>
<dbReference type="Gramene" id="Pp3c4_14043V3.1">
    <property type="protein sequence ID" value="PAC:32922747.CDS.1"/>
    <property type="gene ID" value="Pp3c4_14043"/>
</dbReference>
<dbReference type="EMBL" id="ABEU02000004">
    <property type="protein sequence ID" value="PNR55291.1"/>
    <property type="molecule type" value="Genomic_DNA"/>
</dbReference>
<gene>
    <name evidence="1" type="ORF">PHYPA_006187</name>
</gene>
<evidence type="ECO:0000313" key="3">
    <source>
        <dbReference type="Proteomes" id="UP000006727"/>
    </source>
</evidence>
<keyword evidence="3" id="KW-1185">Reference proteome</keyword>
<dbReference type="InParanoid" id="A0A2K1KNF3"/>
<dbReference type="EnsemblPlants" id="Pp3c4_14043V3.1">
    <property type="protein sequence ID" value="PAC:32922747.CDS.1"/>
    <property type="gene ID" value="Pp3c4_14043"/>
</dbReference>
<reference evidence="2" key="3">
    <citation type="submission" date="2020-12" db="UniProtKB">
        <authorList>
            <consortium name="EnsemblPlants"/>
        </authorList>
    </citation>
    <scope>IDENTIFICATION</scope>
</reference>
<reference evidence="1 3" key="1">
    <citation type="journal article" date="2008" name="Science">
        <title>The Physcomitrella genome reveals evolutionary insights into the conquest of land by plants.</title>
        <authorList>
            <person name="Rensing S."/>
            <person name="Lang D."/>
            <person name="Zimmer A."/>
            <person name="Terry A."/>
            <person name="Salamov A."/>
            <person name="Shapiro H."/>
            <person name="Nishiyama T."/>
            <person name="Perroud P.-F."/>
            <person name="Lindquist E."/>
            <person name="Kamisugi Y."/>
            <person name="Tanahashi T."/>
            <person name="Sakakibara K."/>
            <person name="Fujita T."/>
            <person name="Oishi K."/>
            <person name="Shin-I T."/>
            <person name="Kuroki Y."/>
            <person name="Toyoda A."/>
            <person name="Suzuki Y."/>
            <person name="Hashimoto A."/>
            <person name="Yamaguchi K."/>
            <person name="Sugano A."/>
            <person name="Kohara Y."/>
            <person name="Fujiyama A."/>
            <person name="Anterola A."/>
            <person name="Aoki S."/>
            <person name="Ashton N."/>
            <person name="Barbazuk W.B."/>
            <person name="Barker E."/>
            <person name="Bennetzen J."/>
            <person name="Bezanilla M."/>
            <person name="Blankenship R."/>
            <person name="Cho S.H."/>
            <person name="Dutcher S."/>
            <person name="Estelle M."/>
            <person name="Fawcett J.A."/>
            <person name="Gundlach H."/>
            <person name="Hanada K."/>
            <person name="Heyl A."/>
            <person name="Hicks K.A."/>
            <person name="Hugh J."/>
            <person name="Lohr M."/>
            <person name="Mayer K."/>
            <person name="Melkozernov A."/>
            <person name="Murata T."/>
            <person name="Nelson D."/>
            <person name="Pils B."/>
            <person name="Prigge M."/>
            <person name="Reiss B."/>
            <person name="Renner T."/>
            <person name="Rombauts S."/>
            <person name="Rushton P."/>
            <person name="Sanderfoot A."/>
            <person name="Schween G."/>
            <person name="Shiu S.-H."/>
            <person name="Stueber K."/>
            <person name="Theodoulou F.L."/>
            <person name="Tu H."/>
            <person name="Van de Peer Y."/>
            <person name="Verrier P.J."/>
            <person name="Waters E."/>
            <person name="Wood A."/>
            <person name="Yang L."/>
            <person name="Cove D."/>
            <person name="Cuming A."/>
            <person name="Hasebe M."/>
            <person name="Lucas S."/>
            <person name="Mishler D.B."/>
            <person name="Reski R."/>
            <person name="Grigoriev I."/>
            <person name="Quatrano R.S."/>
            <person name="Boore J.L."/>
        </authorList>
    </citation>
    <scope>NUCLEOTIDE SEQUENCE [LARGE SCALE GENOMIC DNA]</scope>
    <source>
        <strain evidence="2 3">cv. Gransden 2004</strain>
    </source>
</reference>
<sequence length="191" mass="21615">MDLVSTGPLRQNICGEGLYRICSFRNTHALWQQDDASGSSGACLSAQTSQPFRQKSIRLNFVTAVVRIFGAESEFGGLQPIVHTSQQEIARSSFAPPDTFYFLFLFLFFPLKSDRKRMHTTAARKQVDLRIRQTLHRKSIRCWVPGHIICLLISRGGLSNLCNCIETSVVLAEVVLYDIKITLFHISIYVF</sequence>
<protein>
    <submittedName>
        <fullName evidence="1 2">Uncharacterized protein</fullName>
    </submittedName>
</protein>
<evidence type="ECO:0000313" key="1">
    <source>
        <dbReference type="EMBL" id="PNR55291.1"/>
    </source>
</evidence>